<evidence type="ECO:0000313" key="3">
    <source>
        <dbReference type="Proteomes" id="UP000638313"/>
    </source>
</evidence>
<protein>
    <submittedName>
        <fullName evidence="2">Uncharacterized protein</fullName>
    </submittedName>
</protein>
<accession>A0A919EDP8</accession>
<evidence type="ECO:0000256" key="1">
    <source>
        <dbReference type="SAM" id="MobiDB-lite"/>
    </source>
</evidence>
<comment type="caution">
    <text evidence="2">The sequence shown here is derived from an EMBL/GenBank/DDBJ whole genome shotgun (WGS) entry which is preliminary data.</text>
</comment>
<feature type="region of interest" description="Disordered" evidence="1">
    <location>
        <begin position="1"/>
        <end position="34"/>
    </location>
</feature>
<reference evidence="2" key="2">
    <citation type="submission" date="2020-09" db="EMBL/GenBank/DDBJ databases">
        <authorList>
            <person name="Sun Q."/>
            <person name="Ohkuma M."/>
        </authorList>
    </citation>
    <scope>NUCLEOTIDE SEQUENCE</scope>
    <source>
        <strain evidence="2">JCM 4059</strain>
    </source>
</reference>
<dbReference type="AlphaFoldDB" id="A0A919EDP8"/>
<feature type="compositionally biased region" description="Basic and acidic residues" evidence="1">
    <location>
        <begin position="1"/>
        <end position="12"/>
    </location>
</feature>
<dbReference type="Proteomes" id="UP000638313">
    <property type="component" value="Unassembled WGS sequence"/>
</dbReference>
<gene>
    <name evidence="2" type="ORF">GCM10010218_35170</name>
</gene>
<organism evidence="2 3">
    <name type="scientific">Streptomyces mashuensis</name>
    <dbReference type="NCBI Taxonomy" id="33904"/>
    <lineage>
        <taxon>Bacteria</taxon>
        <taxon>Bacillati</taxon>
        <taxon>Actinomycetota</taxon>
        <taxon>Actinomycetes</taxon>
        <taxon>Kitasatosporales</taxon>
        <taxon>Streptomycetaceae</taxon>
        <taxon>Streptomyces</taxon>
    </lineage>
</organism>
<keyword evidence="3" id="KW-1185">Reference proteome</keyword>
<reference evidence="2" key="1">
    <citation type="journal article" date="2014" name="Int. J. Syst. Evol. Microbiol.">
        <title>Complete genome sequence of Corynebacterium casei LMG S-19264T (=DSM 44701T), isolated from a smear-ripened cheese.</title>
        <authorList>
            <consortium name="US DOE Joint Genome Institute (JGI-PGF)"/>
            <person name="Walter F."/>
            <person name="Albersmeier A."/>
            <person name="Kalinowski J."/>
            <person name="Ruckert C."/>
        </authorList>
    </citation>
    <scope>NUCLEOTIDE SEQUENCE</scope>
    <source>
        <strain evidence="2">JCM 4059</strain>
    </source>
</reference>
<name>A0A919EDP8_9ACTN</name>
<proteinExistence type="predicted"/>
<evidence type="ECO:0000313" key="2">
    <source>
        <dbReference type="EMBL" id="GHF50591.1"/>
    </source>
</evidence>
<dbReference type="EMBL" id="BNBD01000006">
    <property type="protein sequence ID" value="GHF50591.1"/>
    <property type="molecule type" value="Genomic_DNA"/>
</dbReference>
<sequence>MPRPVMHHDRPNPVRTHAPVTVGTWSGSPPGGRCARTPARYRGVPAAAGPVPAQRLREGVASGCRSGVNAGVERAQLAPPHATALSFPRTWHFSHPRREPLGLLPEVYVREGGKS</sequence>